<dbReference type="OrthoDB" id="9806267at2"/>
<keyword evidence="2" id="KW-1133">Transmembrane helix</keyword>
<keyword evidence="2" id="KW-0472">Membrane</keyword>
<dbReference type="Pfam" id="PF01520">
    <property type="entry name" value="Amidase_3"/>
    <property type="match status" value="1"/>
</dbReference>
<evidence type="ECO:0000259" key="3">
    <source>
        <dbReference type="SMART" id="SM00646"/>
    </source>
</evidence>
<accession>A0A1W2DIT0</accession>
<dbReference type="InterPro" id="IPR002508">
    <property type="entry name" value="MurNAc-LAA_cat"/>
</dbReference>
<feature type="transmembrane region" description="Helical" evidence="2">
    <location>
        <begin position="12"/>
        <end position="33"/>
    </location>
</feature>
<evidence type="ECO:0000256" key="2">
    <source>
        <dbReference type="SAM" id="Phobius"/>
    </source>
</evidence>
<dbReference type="GO" id="GO:0009253">
    <property type="term" value="P:peptidoglycan catabolic process"/>
    <property type="evidence" value="ECO:0007669"/>
    <property type="project" value="InterPro"/>
</dbReference>
<organism evidence="4 5">
    <name type="scientific">Sporomusa malonica</name>
    <dbReference type="NCBI Taxonomy" id="112901"/>
    <lineage>
        <taxon>Bacteria</taxon>
        <taxon>Bacillati</taxon>
        <taxon>Bacillota</taxon>
        <taxon>Negativicutes</taxon>
        <taxon>Selenomonadales</taxon>
        <taxon>Sporomusaceae</taxon>
        <taxon>Sporomusa</taxon>
    </lineage>
</organism>
<dbReference type="InterPro" id="IPR050695">
    <property type="entry name" value="N-acetylmuramoyl_amidase_3"/>
</dbReference>
<dbReference type="Proteomes" id="UP000192738">
    <property type="component" value="Unassembled WGS sequence"/>
</dbReference>
<dbReference type="PANTHER" id="PTHR30404">
    <property type="entry name" value="N-ACETYLMURAMOYL-L-ALANINE AMIDASE"/>
    <property type="match status" value="1"/>
</dbReference>
<keyword evidence="2" id="KW-0812">Transmembrane</keyword>
<evidence type="ECO:0000313" key="5">
    <source>
        <dbReference type="Proteomes" id="UP000192738"/>
    </source>
</evidence>
<feature type="domain" description="MurNAc-LAA" evidence="3">
    <location>
        <begin position="118"/>
        <end position="229"/>
    </location>
</feature>
<dbReference type="EMBL" id="FWXI01000016">
    <property type="protein sequence ID" value="SMC97427.1"/>
    <property type="molecule type" value="Genomic_DNA"/>
</dbReference>
<protein>
    <submittedName>
        <fullName evidence="4">N-acetylmuramoyl-L-alanine amidase</fullName>
    </submittedName>
</protein>
<sequence length="238" mass="26045">MRVWAVPRRRVLSAVVFSIAVVVLNLLTLRYLVVDDIENVNLSVLAGKTVAIDAGHGGIDDGAKWYGIDEKNINLAIAAKLVSILSDNGATPVLTREGDVDYYTKGKGGKRNDLLKRAEIIESSGANVFVSIHCNAIRGANWSGAQVFYNPKLEENKQLAERMQYALKSFPAGNKRQIKQDSDIILLKTVNVPGVLVEAGFISNAEEAARLNSEAYQQKLAEYIAKALAYHFSQNVGR</sequence>
<name>A0A1W2DIT0_9FIRM</name>
<reference evidence="4 5" key="1">
    <citation type="submission" date="2017-04" db="EMBL/GenBank/DDBJ databases">
        <authorList>
            <person name="Afonso C.L."/>
            <person name="Miller P.J."/>
            <person name="Scott M.A."/>
            <person name="Spackman E."/>
            <person name="Goraichik I."/>
            <person name="Dimitrov K.M."/>
            <person name="Suarez D.L."/>
            <person name="Swayne D.E."/>
        </authorList>
    </citation>
    <scope>NUCLEOTIDE SEQUENCE [LARGE SCALE GENOMIC DNA]</scope>
    <source>
        <strain evidence="4 5">DSM 5090</strain>
    </source>
</reference>
<dbReference type="RefSeq" id="WP_139796288.1">
    <property type="nucleotide sequence ID" value="NZ_CP155572.1"/>
</dbReference>
<dbReference type="GO" id="GO:0030288">
    <property type="term" value="C:outer membrane-bounded periplasmic space"/>
    <property type="evidence" value="ECO:0007669"/>
    <property type="project" value="TreeGrafter"/>
</dbReference>
<dbReference type="PANTHER" id="PTHR30404:SF0">
    <property type="entry name" value="N-ACETYLMURAMOYL-L-ALANINE AMIDASE AMIC"/>
    <property type="match status" value="1"/>
</dbReference>
<gene>
    <name evidence="4" type="ORF">SAMN04488500_11639</name>
</gene>
<proteinExistence type="predicted"/>
<dbReference type="SUPFAM" id="SSF53187">
    <property type="entry name" value="Zn-dependent exopeptidases"/>
    <property type="match status" value="1"/>
</dbReference>
<dbReference type="Gene3D" id="3.40.630.40">
    <property type="entry name" value="Zn-dependent exopeptidases"/>
    <property type="match status" value="1"/>
</dbReference>
<dbReference type="STRING" id="112901.SAMN04488500_11639"/>
<dbReference type="AlphaFoldDB" id="A0A1W2DIT0"/>
<keyword evidence="1" id="KW-0378">Hydrolase</keyword>
<dbReference type="CDD" id="cd02696">
    <property type="entry name" value="MurNAc-LAA"/>
    <property type="match status" value="1"/>
</dbReference>
<dbReference type="GO" id="GO:0008745">
    <property type="term" value="F:N-acetylmuramoyl-L-alanine amidase activity"/>
    <property type="evidence" value="ECO:0007669"/>
    <property type="project" value="InterPro"/>
</dbReference>
<evidence type="ECO:0000256" key="1">
    <source>
        <dbReference type="ARBA" id="ARBA00022801"/>
    </source>
</evidence>
<dbReference type="SMART" id="SM00646">
    <property type="entry name" value="Ami_3"/>
    <property type="match status" value="1"/>
</dbReference>
<evidence type="ECO:0000313" key="4">
    <source>
        <dbReference type="EMBL" id="SMC97427.1"/>
    </source>
</evidence>
<keyword evidence="5" id="KW-1185">Reference proteome</keyword>